<dbReference type="EMBL" id="LR796916">
    <property type="protein sequence ID" value="CAB4174810.1"/>
    <property type="molecule type" value="Genomic_DNA"/>
</dbReference>
<dbReference type="EMBL" id="LR797195">
    <property type="protein sequence ID" value="CAB4193235.1"/>
    <property type="molecule type" value="Genomic_DNA"/>
</dbReference>
<protein>
    <submittedName>
        <fullName evidence="1">Uncharacterized protein</fullName>
    </submittedName>
</protein>
<evidence type="ECO:0000313" key="1">
    <source>
        <dbReference type="EMBL" id="CAB4174810.1"/>
    </source>
</evidence>
<accession>A0A6J5PS99</accession>
<gene>
    <name evidence="2" type="ORF">UFOVP1247_43</name>
    <name evidence="1" type="ORF">UFOVP970_83</name>
</gene>
<proteinExistence type="predicted"/>
<sequence length="55" mass="6277">MTNQEKWDEIVSKIDELGEELQNLCESSLHPSDEIEGALFGLRLSIDELSEQELD</sequence>
<evidence type="ECO:0000313" key="2">
    <source>
        <dbReference type="EMBL" id="CAB4193235.1"/>
    </source>
</evidence>
<reference evidence="1" key="1">
    <citation type="submission" date="2020-05" db="EMBL/GenBank/DDBJ databases">
        <authorList>
            <person name="Chiriac C."/>
            <person name="Salcher M."/>
            <person name="Ghai R."/>
            <person name="Kavagutti S V."/>
        </authorList>
    </citation>
    <scope>NUCLEOTIDE SEQUENCE</scope>
</reference>
<name>A0A6J5PS99_9CAUD</name>
<organism evidence="1">
    <name type="scientific">uncultured Caudovirales phage</name>
    <dbReference type="NCBI Taxonomy" id="2100421"/>
    <lineage>
        <taxon>Viruses</taxon>
        <taxon>Duplodnaviria</taxon>
        <taxon>Heunggongvirae</taxon>
        <taxon>Uroviricota</taxon>
        <taxon>Caudoviricetes</taxon>
        <taxon>Peduoviridae</taxon>
        <taxon>Maltschvirus</taxon>
        <taxon>Maltschvirus maltsch</taxon>
    </lineage>
</organism>